<reference evidence="2" key="2">
    <citation type="submission" date="2020-10" db="UniProtKB">
        <authorList>
            <consortium name="WormBaseParasite"/>
        </authorList>
    </citation>
    <scope>IDENTIFICATION</scope>
</reference>
<accession>A0A7E4UUP7</accession>
<protein>
    <submittedName>
        <fullName evidence="2">Protein spaetzle</fullName>
    </submittedName>
</protein>
<proteinExistence type="predicted"/>
<organism evidence="1 2">
    <name type="scientific">Panagrellus redivivus</name>
    <name type="common">Microworm</name>
    <dbReference type="NCBI Taxonomy" id="6233"/>
    <lineage>
        <taxon>Eukaryota</taxon>
        <taxon>Metazoa</taxon>
        <taxon>Ecdysozoa</taxon>
        <taxon>Nematoda</taxon>
        <taxon>Chromadorea</taxon>
        <taxon>Rhabditida</taxon>
        <taxon>Tylenchina</taxon>
        <taxon>Panagrolaimomorpha</taxon>
        <taxon>Panagrolaimoidea</taxon>
        <taxon>Panagrolaimidae</taxon>
        <taxon>Panagrellus</taxon>
    </lineage>
</organism>
<keyword evidence="1" id="KW-1185">Reference proteome</keyword>
<dbReference type="AlphaFoldDB" id="A0A7E4UUP7"/>
<evidence type="ECO:0000313" key="2">
    <source>
        <dbReference type="WBParaSite" id="Pan_g13070.t1"/>
    </source>
</evidence>
<name>A0A7E4UUP7_PANRE</name>
<reference evidence="1" key="1">
    <citation type="journal article" date="2013" name="Genetics">
        <title>The draft genome and transcriptome of Panagrellus redivivus are shaped by the harsh demands of a free-living lifestyle.</title>
        <authorList>
            <person name="Srinivasan J."/>
            <person name="Dillman A.R."/>
            <person name="Macchietto M.G."/>
            <person name="Heikkinen L."/>
            <person name="Lakso M."/>
            <person name="Fracchia K.M."/>
            <person name="Antoshechkin I."/>
            <person name="Mortazavi A."/>
            <person name="Wong G."/>
            <person name="Sternberg P.W."/>
        </authorList>
    </citation>
    <scope>NUCLEOTIDE SEQUENCE [LARGE SCALE GENOMIC DNA]</scope>
    <source>
        <strain evidence="1">MT8872</strain>
    </source>
</reference>
<evidence type="ECO:0000313" key="1">
    <source>
        <dbReference type="Proteomes" id="UP000492821"/>
    </source>
</evidence>
<dbReference type="WBParaSite" id="Pan_g13070.t1">
    <property type="protein sequence ID" value="Pan_g13070.t1"/>
    <property type="gene ID" value="Pan_g13070"/>
</dbReference>
<dbReference type="Proteomes" id="UP000492821">
    <property type="component" value="Unassembled WGS sequence"/>
</dbReference>
<sequence length="720" mass="81585">MVMVFIACSHHLGGIMSSKTGEIKQRLRAKPAYENSAKTLLWIVPSEEITTPKWSKCGFLKRSDTKTYLDMMKSIDTSGHMGIEKDTLYELYINKVQADSWILNASDNNSVRFILQKSKIAALRAYARSRSQSFLGETDNSNDKVCYDRRHRPYSVIDGVKGCVLIQIDQARGNASARFYPTTVTQLMEHVKPFSNFTKFEDIYDTVFLNENTPSEARNYTDEKCIAHVHIETTTAIRLLLCVFPPNKNHRWSNLAEADYFCPNSRLEMLMLQNDEQTSTDMSQSFEPEDVAFQDICHSTVSVRPANVHNNYVVVDLTISTNMNCPECSKNQLSTDPTDFYHLLMKSISKSCPAPGMATIPETFKFTVNGKSKDFYNYCVAGNIVLGRLKPLKPCFFQQHIPSGTCTKYIPVERLLTTGGLLNNSYVKVFDGKTADCKVIFVRPNNRCHDKTGHVAVMCSCYTPFCDKPNSNENVADLIHKRSCGSGIYSSHETSINEESDIKSIACYFKTTIVDEKPRFELGFLDPKSFKEKLPESQLTFETCFTKATVTCTSMEGADFCCCRANQEGEPVCNSIEVAQNKLITSKLRASVRCSTTMNLKIEDRKICKRNGYTPRICISVFGFHDIRENDLTLTRETCDIETLRKPDDLALLLCHTKRHDLISSKIKSGCVNVFVHTTETFIRRTDKNNRVISCCSPDVYVKTRERFQSVTLKSFGDFL</sequence>